<name>A0A152A216_TIELA</name>
<feature type="compositionally biased region" description="Basic residues" evidence="1">
    <location>
        <begin position="150"/>
        <end position="159"/>
    </location>
</feature>
<comment type="caution">
    <text evidence="2">The sequence shown here is derived from an EMBL/GenBank/DDBJ whole genome shotgun (WGS) entry which is preliminary data.</text>
</comment>
<accession>A0A152A216</accession>
<dbReference type="EMBL" id="LODT01000016">
    <property type="protein sequence ID" value="KYR00135.1"/>
    <property type="molecule type" value="Genomic_DNA"/>
</dbReference>
<feature type="compositionally biased region" description="Basic and acidic residues" evidence="1">
    <location>
        <begin position="160"/>
        <end position="179"/>
    </location>
</feature>
<gene>
    <name evidence="2" type="ORF">DLAC_03287</name>
</gene>
<dbReference type="Proteomes" id="UP000076078">
    <property type="component" value="Unassembled WGS sequence"/>
</dbReference>
<protein>
    <submittedName>
        <fullName evidence="2">Uncharacterized protein</fullName>
    </submittedName>
</protein>
<evidence type="ECO:0000313" key="2">
    <source>
        <dbReference type="EMBL" id="KYR00135.1"/>
    </source>
</evidence>
<evidence type="ECO:0000256" key="1">
    <source>
        <dbReference type="SAM" id="MobiDB-lite"/>
    </source>
</evidence>
<evidence type="ECO:0000313" key="3">
    <source>
        <dbReference type="Proteomes" id="UP000076078"/>
    </source>
</evidence>
<proteinExistence type="predicted"/>
<reference evidence="2 3" key="1">
    <citation type="submission" date="2015-12" db="EMBL/GenBank/DDBJ databases">
        <title>Dictyostelia acquired genes for synthesis and detection of signals that induce cell-type specialization by lateral gene transfer from prokaryotes.</title>
        <authorList>
            <person name="Gloeckner G."/>
            <person name="Schaap P."/>
        </authorList>
    </citation>
    <scope>NUCLEOTIDE SEQUENCE [LARGE SCALE GENOMIC DNA]</scope>
    <source>
        <strain evidence="2 3">TK</strain>
    </source>
</reference>
<organism evidence="2 3">
    <name type="scientific">Tieghemostelium lacteum</name>
    <name type="common">Slime mold</name>
    <name type="synonym">Dictyostelium lacteum</name>
    <dbReference type="NCBI Taxonomy" id="361077"/>
    <lineage>
        <taxon>Eukaryota</taxon>
        <taxon>Amoebozoa</taxon>
        <taxon>Evosea</taxon>
        <taxon>Eumycetozoa</taxon>
        <taxon>Dictyostelia</taxon>
        <taxon>Dictyosteliales</taxon>
        <taxon>Raperosteliaceae</taxon>
        <taxon>Tieghemostelium</taxon>
    </lineage>
</organism>
<dbReference type="AlphaFoldDB" id="A0A152A216"/>
<sequence length="187" mass="21370">MENYIQCNDCKHFLVNNKVLKLHKKNDCIFKQSKIKLDTKIQPEPQINTIQSNLQDPEQLKLIHESVLETQTQTQNETPTKSDKMIIEVLNWNPELKKQLLEELLKETIILTISPPTPPTPPTQTNTLILPPISTILQTSSTTKTDLPHIPKKRGRPKKNLNECTDKNERVTKVSKDNADSDVTTTN</sequence>
<feature type="region of interest" description="Disordered" evidence="1">
    <location>
        <begin position="141"/>
        <end position="187"/>
    </location>
</feature>
<keyword evidence="3" id="KW-1185">Reference proteome</keyword>
<dbReference type="InParanoid" id="A0A152A216"/>